<evidence type="ECO:0000313" key="1">
    <source>
        <dbReference type="EMBL" id="KAF0550669.1"/>
    </source>
</evidence>
<proteinExistence type="predicted"/>
<sequence>MELNPITIPDGCIIDEVKLNEIKSWGYLADKLKIYKRCYEKWHCLNHAAYLYLTNPDLEAGYEPFGPKQIIFSESSSGGGLAVDTALMLRDIVTPSDYNIISSLLTIINSKKSLSVVLTCGMPSFMNPEMDKTDWLHGALKIPKLGPSMSI</sequence>
<reference evidence="1 2" key="1">
    <citation type="journal article" date="2019" name="Environ. Microbiol.">
        <title>At the nexus of three kingdoms: the genome of the mycorrhizal fungus Gigaspora margarita provides insights into plant, endobacterial and fungal interactions.</title>
        <authorList>
            <person name="Venice F."/>
            <person name="Ghignone S."/>
            <person name="Salvioli di Fossalunga A."/>
            <person name="Amselem J."/>
            <person name="Novero M."/>
            <person name="Xianan X."/>
            <person name="Sedzielewska Toro K."/>
            <person name="Morin E."/>
            <person name="Lipzen A."/>
            <person name="Grigoriev I.V."/>
            <person name="Henrissat B."/>
            <person name="Martin F.M."/>
            <person name="Bonfante P."/>
        </authorList>
    </citation>
    <scope>NUCLEOTIDE SEQUENCE [LARGE SCALE GENOMIC DNA]</scope>
    <source>
        <strain evidence="1 2">BEG34</strain>
    </source>
</reference>
<dbReference type="Proteomes" id="UP000439903">
    <property type="component" value="Unassembled WGS sequence"/>
</dbReference>
<evidence type="ECO:0000313" key="2">
    <source>
        <dbReference type="Proteomes" id="UP000439903"/>
    </source>
</evidence>
<keyword evidence="2" id="KW-1185">Reference proteome</keyword>
<dbReference type="AlphaFoldDB" id="A0A8H4B0L1"/>
<dbReference type="EMBL" id="WTPW01000082">
    <property type="protein sequence ID" value="KAF0550669.1"/>
    <property type="molecule type" value="Genomic_DNA"/>
</dbReference>
<dbReference type="GO" id="GO:0016787">
    <property type="term" value="F:hydrolase activity"/>
    <property type="evidence" value="ECO:0007669"/>
    <property type="project" value="UniProtKB-KW"/>
</dbReference>
<comment type="caution">
    <text evidence="1">The sequence shown here is derived from an EMBL/GenBank/DDBJ whole genome shotgun (WGS) entry which is preliminary data.</text>
</comment>
<protein>
    <submittedName>
        <fullName evidence="1">Alpha/beta-hydrolase</fullName>
    </submittedName>
</protein>
<keyword evidence="1" id="KW-0378">Hydrolase</keyword>
<organism evidence="1 2">
    <name type="scientific">Gigaspora margarita</name>
    <dbReference type="NCBI Taxonomy" id="4874"/>
    <lineage>
        <taxon>Eukaryota</taxon>
        <taxon>Fungi</taxon>
        <taxon>Fungi incertae sedis</taxon>
        <taxon>Mucoromycota</taxon>
        <taxon>Glomeromycotina</taxon>
        <taxon>Glomeromycetes</taxon>
        <taxon>Diversisporales</taxon>
        <taxon>Gigasporaceae</taxon>
        <taxon>Gigaspora</taxon>
    </lineage>
</organism>
<accession>A0A8H4B0L1</accession>
<dbReference type="OrthoDB" id="408631at2759"/>
<name>A0A8H4B0L1_GIGMA</name>
<gene>
    <name evidence="1" type="ORF">F8M41_024153</name>
</gene>